<proteinExistence type="predicted"/>
<evidence type="ECO:0000313" key="3">
    <source>
        <dbReference type="Proteomes" id="UP000775213"/>
    </source>
</evidence>
<sequence>MFRQRETSNVSRGIEFEMLQKFQVFHLIIPIFKLLLRRQMGQLFQLRESIRFSSIKQGNKHPSSAATSASNQSSNATGGKRSIARYRKIIWSSTFFLF</sequence>
<dbReference type="EMBL" id="JAGFBR010000012">
    <property type="protein sequence ID" value="KAH0458042.1"/>
    <property type="molecule type" value="Genomic_DNA"/>
</dbReference>
<comment type="caution">
    <text evidence="2">The sequence shown here is derived from an EMBL/GenBank/DDBJ whole genome shotgun (WGS) entry which is preliminary data.</text>
</comment>
<dbReference type="AlphaFoldDB" id="A0AAV7GR60"/>
<protein>
    <submittedName>
        <fullName evidence="2">Uncharacterized protein</fullName>
    </submittedName>
</protein>
<accession>A0AAV7GR60</accession>
<reference evidence="2 3" key="1">
    <citation type="journal article" date="2021" name="Hortic Res">
        <title>Chromosome-scale assembly of the Dendrobium chrysotoxum genome enhances the understanding of orchid evolution.</title>
        <authorList>
            <person name="Zhang Y."/>
            <person name="Zhang G.Q."/>
            <person name="Zhang D."/>
            <person name="Liu X.D."/>
            <person name="Xu X.Y."/>
            <person name="Sun W.H."/>
            <person name="Yu X."/>
            <person name="Zhu X."/>
            <person name="Wang Z.W."/>
            <person name="Zhao X."/>
            <person name="Zhong W.Y."/>
            <person name="Chen H."/>
            <person name="Yin W.L."/>
            <person name="Huang T."/>
            <person name="Niu S.C."/>
            <person name="Liu Z.J."/>
        </authorList>
    </citation>
    <scope>NUCLEOTIDE SEQUENCE [LARGE SCALE GENOMIC DNA]</scope>
    <source>
        <strain evidence="2">Lindl</strain>
    </source>
</reference>
<gene>
    <name evidence="2" type="ORF">IEQ34_013357</name>
</gene>
<dbReference type="Proteomes" id="UP000775213">
    <property type="component" value="Unassembled WGS sequence"/>
</dbReference>
<keyword evidence="3" id="KW-1185">Reference proteome</keyword>
<feature type="compositionally biased region" description="Low complexity" evidence="1">
    <location>
        <begin position="63"/>
        <end position="77"/>
    </location>
</feature>
<feature type="region of interest" description="Disordered" evidence="1">
    <location>
        <begin position="55"/>
        <end position="80"/>
    </location>
</feature>
<evidence type="ECO:0000313" key="2">
    <source>
        <dbReference type="EMBL" id="KAH0458042.1"/>
    </source>
</evidence>
<evidence type="ECO:0000256" key="1">
    <source>
        <dbReference type="SAM" id="MobiDB-lite"/>
    </source>
</evidence>
<organism evidence="2 3">
    <name type="scientific">Dendrobium chrysotoxum</name>
    <name type="common">Orchid</name>
    <dbReference type="NCBI Taxonomy" id="161865"/>
    <lineage>
        <taxon>Eukaryota</taxon>
        <taxon>Viridiplantae</taxon>
        <taxon>Streptophyta</taxon>
        <taxon>Embryophyta</taxon>
        <taxon>Tracheophyta</taxon>
        <taxon>Spermatophyta</taxon>
        <taxon>Magnoliopsida</taxon>
        <taxon>Liliopsida</taxon>
        <taxon>Asparagales</taxon>
        <taxon>Orchidaceae</taxon>
        <taxon>Epidendroideae</taxon>
        <taxon>Malaxideae</taxon>
        <taxon>Dendrobiinae</taxon>
        <taxon>Dendrobium</taxon>
    </lineage>
</organism>
<name>A0AAV7GR60_DENCH</name>